<name>A0AAE9GZ93_9NEIS</name>
<evidence type="ECO:0000313" key="6">
    <source>
        <dbReference type="EMBL" id="TCO98352.1"/>
    </source>
</evidence>
<keyword evidence="2 5" id="KW-0812">Transmembrane</keyword>
<feature type="transmembrane region" description="Helical" evidence="5">
    <location>
        <begin position="146"/>
        <end position="168"/>
    </location>
</feature>
<gene>
    <name evidence="6" type="ORF">EV680_14814</name>
    <name evidence="7" type="ORF">LVJ78_06035</name>
</gene>
<evidence type="ECO:0000256" key="2">
    <source>
        <dbReference type="ARBA" id="ARBA00022692"/>
    </source>
</evidence>
<proteinExistence type="predicted"/>
<sequence length="232" mass="25022">MNAIALACLVWTVAAYWLAKKAYARKQVVWRSPALTVPVLTIALMLALGISYEQYQTYTHWIVALLGPATVAFAIPIYQYRAVIRRQMVILGAAVVVGMVVGVGSAFVLAHLFHFNEEVTNSLMARSISTPFAIVLADQIHGSATLVSLFTVMTGLVGMIFGDIVLAWGKFRFHLANGAAFGNAAHGFGTFRAGQRHSDEGVIASLTMILAGLFMVLAGPSLVKLIVWLSIL</sequence>
<keyword evidence="8" id="KW-1185">Reference proteome</keyword>
<feature type="transmembrane region" description="Helical" evidence="5">
    <location>
        <begin position="90"/>
        <end position="113"/>
    </location>
</feature>
<evidence type="ECO:0000313" key="7">
    <source>
        <dbReference type="EMBL" id="UOO80548.1"/>
    </source>
</evidence>
<keyword evidence="6" id="KW-0378">Hydrolase</keyword>
<dbReference type="Proteomes" id="UP000294721">
    <property type="component" value="Unassembled WGS sequence"/>
</dbReference>
<dbReference type="PANTHER" id="PTHR30249:SF16">
    <property type="entry name" value="INNER MEMBRANE PROTEIN"/>
    <property type="match status" value="1"/>
</dbReference>
<dbReference type="KEGG" id="usu:LVJ78_06035"/>
<evidence type="ECO:0000256" key="5">
    <source>
        <dbReference type="SAM" id="Phobius"/>
    </source>
</evidence>
<evidence type="ECO:0000256" key="1">
    <source>
        <dbReference type="ARBA" id="ARBA00004141"/>
    </source>
</evidence>
<comment type="subcellular location">
    <subcellularLocation>
        <location evidence="1">Membrane</location>
        <topology evidence="1">Multi-pass membrane protein</topology>
    </subcellularLocation>
</comment>
<dbReference type="AlphaFoldDB" id="A0AAE9GZ93"/>
<dbReference type="EMBL" id="SLXE01000048">
    <property type="protein sequence ID" value="TCO98352.1"/>
    <property type="molecule type" value="Genomic_DNA"/>
</dbReference>
<feature type="transmembrane region" description="Helical" evidence="5">
    <location>
        <begin position="202"/>
        <end position="231"/>
    </location>
</feature>
<protein>
    <submittedName>
        <fullName evidence="6">Effector of murein hydrolase</fullName>
    </submittedName>
    <submittedName>
        <fullName evidence="7">LrgB family protein</fullName>
    </submittedName>
</protein>
<feature type="transmembrane region" description="Helical" evidence="5">
    <location>
        <begin position="58"/>
        <end position="78"/>
    </location>
</feature>
<reference evidence="6 8" key="1">
    <citation type="submission" date="2019-03" db="EMBL/GenBank/DDBJ databases">
        <title>Genomic Encyclopedia of Type Strains, Phase IV (KMG-IV): sequencing the most valuable type-strain genomes for metagenomic binning, comparative biology and taxonomic classification.</title>
        <authorList>
            <person name="Goeker M."/>
        </authorList>
    </citation>
    <scope>NUCLEOTIDE SEQUENCE [LARGE SCALE GENOMIC DNA]</scope>
    <source>
        <strain evidence="6 8">DSM 17474</strain>
    </source>
</reference>
<dbReference type="InterPro" id="IPR007300">
    <property type="entry name" value="CidB/LrgB"/>
</dbReference>
<evidence type="ECO:0000313" key="8">
    <source>
        <dbReference type="Proteomes" id="UP000294721"/>
    </source>
</evidence>
<dbReference type="Pfam" id="PF04172">
    <property type="entry name" value="LrgB"/>
    <property type="match status" value="1"/>
</dbReference>
<dbReference type="GO" id="GO:0016787">
    <property type="term" value="F:hydrolase activity"/>
    <property type="evidence" value="ECO:0007669"/>
    <property type="project" value="UniProtKB-KW"/>
</dbReference>
<reference evidence="7" key="2">
    <citation type="submission" date="2021-12" db="EMBL/GenBank/DDBJ databases">
        <authorList>
            <person name="Veyrier F.J."/>
        </authorList>
    </citation>
    <scope>NUCLEOTIDE SEQUENCE</scope>
    <source>
        <strain evidence="7">1258/02</strain>
    </source>
</reference>
<evidence type="ECO:0000256" key="3">
    <source>
        <dbReference type="ARBA" id="ARBA00022989"/>
    </source>
</evidence>
<organism evidence="7 9">
    <name type="scientific">Uruburuella suis</name>
    <dbReference type="NCBI Taxonomy" id="252130"/>
    <lineage>
        <taxon>Bacteria</taxon>
        <taxon>Pseudomonadati</taxon>
        <taxon>Pseudomonadota</taxon>
        <taxon>Betaproteobacteria</taxon>
        <taxon>Neisseriales</taxon>
        <taxon>Neisseriaceae</taxon>
        <taxon>Uruburuella</taxon>
    </lineage>
</organism>
<dbReference type="Proteomes" id="UP000829756">
    <property type="component" value="Chromosome"/>
</dbReference>
<evidence type="ECO:0000256" key="4">
    <source>
        <dbReference type="ARBA" id="ARBA00023136"/>
    </source>
</evidence>
<dbReference type="RefSeq" id="WP_132954869.1">
    <property type="nucleotide sequence ID" value="NZ_CALJUB010000097.1"/>
</dbReference>
<feature type="transmembrane region" description="Helical" evidence="5">
    <location>
        <begin position="28"/>
        <end position="52"/>
    </location>
</feature>
<dbReference type="GO" id="GO:0016020">
    <property type="term" value="C:membrane"/>
    <property type="evidence" value="ECO:0007669"/>
    <property type="project" value="UniProtKB-SubCell"/>
</dbReference>
<reference evidence="7" key="3">
    <citation type="journal article" date="2022" name="Res Sq">
        <title>Evolution of multicellular longitudinally dividing oral cavity symbionts (Neisseriaceae).</title>
        <authorList>
            <person name="Nyongesa S."/>
            <person name="Weber P."/>
            <person name="Bernet E."/>
            <person name="Pullido F."/>
            <person name="Nieckarz M."/>
            <person name="Delaby M."/>
            <person name="Nieves C."/>
            <person name="Viehboeck T."/>
            <person name="Krause N."/>
            <person name="Rivera-Millot A."/>
            <person name="Nakamura A."/>
            <person name="Vischer N."/>
            <person name="VanNieuwenhze M."/>
            <person name="Brun Y."/>
            <person name="Cava F."/>
            <person name="Bulgheresi S."/>
            <person name="Veyrier F."/>
        </authorList>
    </citation>
    <scope>NUCLEOTIDE SEQUENCE</scope>
    <source>
        <strain evidence="7">1258/02</strain>
    </source>
</reference>
<dbReference type="PANTHER" id="PTHR30249">
    <property type="entry name" value="PUTATIVE SEROTONIN TRANSPORTER"/>
    <property type="match status" value="1"/>
</dbReference>
<keyword evidence="3 5" id="KW-1133">Transmembrane helix</keyword>
<evidence type="ECO:0000313" key="9">
    <source>
        <dbReference type="Proteomes" id="UP000829756"/>
    </source>
</evidence>
<accession>A0AAE9GZ93</accession>
<keyword evidence="4 5" id="KW-0472">Membrane</keyword>
<dbReference type="EMBL" id="CP091507">
    <property type="protein sequence ID" value="UOO80548.1"/>
    <property type="molecule type" value="Genomic_DNA"/>
</dbReference>